<dbReference type="Gene3D" id="3.40.980.10">
    <property type="entry name" value="MoaB/Mog-like domain"/>
    <property type="match status" value="1"/>
</dbReference>
<gene>
    <name evidence="1" type="primary">cinA</name>
    <name evidence="3" type="ORF">CGZ90_02495</name>
</gene>
<comment type="caution">
    <text evidence="3">The sequence shown here is derived from an EMBL/GenBank/DDBJ whole genome shotgun (WGS) entry which is preliminary data.</text>
</comment>
<evidence type="ECO:0000259" key="2">
    <source>
        <dbReference type="SMART" id="SM00852"/>
    </source>
</evidence>
<dbReference type="SUPFAM" id="SSF53218">
    <property type="entry name" value="Molybdenum cofactor biosynthesis proteins"/>
    <property type="match status" value="1"/>
</dbReference>
<dbReference type="Gene3D" id="3.30.70.2860">
    <property type="match status" value="1"/>
</dbReference>
<dbReference type="CDD" id="cd00885">
    <property type="entry name" value="cinA"/>
    <property type="match status" value="1"/>
</dbReference>
<dbReference type="SMART" id="SM00852">
    <property type="entry name" value="MoCF_biosynth"/>
    <property type="match status" value="1"/>
</dbReference>
<dbReference type="NCBIfam" id="TIGR00199">
    <property type="entry name" value="PncC_domain"/>
    <property type="match status" value="1"/>
</dbReference>
<dbReference type="InterPro" id="IPR041424">
    <property type="entry name" value="CinA_KH"/>
</dbReference>
<evidence type="ECO:0000313" key="4">
    <source>
        <dbReference type="Proteomes" id="UP000215059"/>
    </source>
</evidence>
<dbReference type="Pfam" id="PF00994">
    <property type="entry name" value="MoCF_biosynth"/>
    <property type="match status" value="1"/>
</dbReference>
<protein>
    <recommendedName>
        <fullName evidence="1">Putative competence-damage inducible protein</fullName>
    </recommendedName>
</protein>
<proteinExistence type="inferred from homology"/>
<dbReference type="PANTHER" id="PTHR13939:SF0">
    <property type="entry name" value="NMN AMIDOHYDROLASE-LIKE PROTEIN YFAY"/>
    <property type="match status" value="1"/>
</dbReference>
<feature type="domain" description="MoaB/Mog" evidence="2">
    <location>
        <begin position="4"/>
        <end position="170"/>
    </location>
</feature>
<dbReference type="InterPro" id="IPR036653">
    <property type="entry name" value="CinA-like_C"/>
</dbReference>
<evidence type="ECO:0000313" key="3">
    <source>
        <dbReference type="EMBL" id="OYD58789.1"/>
    </source>
</evidence>
<reference evidence="3 4" key="1">
    <citation type="submission" date="2017-07" db="EMBL/GenBank/DDBJ databases">
        <title>Fictibacillus sp. nov. GDSW-R2A3 Genome sequencing and assembly.</title>
        <authorList>
            <person name="Mayilraj S."/>
        </authorList>
    </citation>
    <scope>NUCLEOTIDE SEQUENCE [LARGE SCALE GENOMIC DNA]</scope>
    <source>
        <strain evidence="3 4">GDSW-R2A3</strain>
    </source>
</reference>
<keyword evidence="4" id="KW-1185">Reference proteome</keyword>
<dbReference type="EMBL" id="NOII01000001">
    <property type="protein sequence ID" value="OYD58789.1"/>
    <property type="molecule type" value="Genomic_DNA"/>
</dbReference>
<dbReference type="SUPFAM" id="SSF142433">
    <property type="entry name" value="CinA-like"/>
    <property type="match status" value="1"/>
</dbReference>
<dbReference type="InterPro" id="IPR050101">
    <property type="entry name" value="CinA"/>
</dbReference>
<dbReference type="NCBIfam" id="TIGR00200">
    <property type="entry name" value="cinA_nterm"/>
    <property type="match status" value="1"/>
</dbReference>
<dbReference type="Gene3D" id="3.90.950.20">
    <property type="entry name" value="CinA-like"/>
    <property type="match status" value="1"/>
</dbReference>
<dbReference type="NCBIfam" id="TIGR00177">
    <property type="entry name" value="molyb_syn"/>
    <property type="match status" value="1"/>
</dbReference>
<dbReference type="AlphaFoldDB" id="A0A235FC65"/>
<dbReference type="PANTHER" id="PTHR13939">
    <property type="entry name" value="NICOTINAMIDE-NUCLEOTIDE AMIDOHYDROLASE PNCC"/>
    <property type="match status" value="1"/>
</dbReference>
<dbReference type="InterPro" id="IPR008136">
    <property type="entry name" value="CinA_C"/>
</dbReference>
<sequence length="412" mass="44057">MKTEIIAVGTELLLGQIANTNAQFLSSELAAAGFHVYHHTAVGDNSQRLRSVMEHAASRSDCIILTGGLGPTKDDLTKETAAEYIGTTLAYHAESLEAIIEHYKKTGKEMSENNKKQALVIEGSFVLPNDKGMAPGMIACHDGKVWMLLPGPPSEMKHMFQTYGLPKLLETGRREPVKSRVLRFFGIGESMLETKIADLIEHQSNPTIAPLAGEHEVTLRLSARFSIDAEAKKALDEAEKKILERVGEFYYGHGESTLEAMLLESLIQSSATVSAAESLTGGWFGKALTDAAGASKAFSGSAVVYNNEMKQRMLGVKPETLEQFGAVSPECAAEMAEGIRSLTGTSYGISFTGAAGPDSDGSAAPGTVYVGIASSAGTKVLSLQLAGSRSRIRALTVKHGMFALWQMVKKGQ</sequence>
<organism evidence="3 4">
    <name type="scientific">Fictibacillus aquaticus</name>
    <dbReference type="NCBI Taxonomy" id="2021314"/>
    <lineage>
        <taxon>Bacteria</taxon>
        <taxon>Bacillati</taxon>
        <taxon>Bacillota</taxon>
        <taxon>Bacilli</taxon>
        <taxon>Bacillales</taxon>
        <taxon>Fictibacillaceae</taxon>
        <taxon>Fictibacillus</taxon>
    </lineage>
</organism>
<name>A0A235FC65_9BACL</name>
<dbReference type="HAMAP" id="MF_00226_B">
    <property type="entry name" value="CinA_B"/>
    <property type="match status" value="1"/>
</dbReference>
<dbReference type="InterPro" id="IPR001453">
    <property type="entry name" value="MoaB/Mog_dom"/>
</dbReference>
<dbReference type="NCBIfam" id="NF001813">
    <property type="entry name" value="PRK00549.1"/>
    <property type="match status" value="1"/>
</dbReference>
<comment type="similarity">
    <text evidence="1">Belongs to the CinA family.</text>
</comment>
<evidence type="ECO:0000256" key="1">
    <source>
        <dbReference type="HAMAP-Rule" id="MF_00226"/>
    </source>
</evidence>
<dbReference type="InterPro" id="IPR036425">
    <property type="entry name" value="MoaB/Mog-like_dom_sf"/>
</dbReference>
<dbReference type="PIRSF" id="PIRSF006728">
    <property type="entry name" value="CinA"/>
    <property type="match status" value="1"/>
</dbReference>
<accession>A0A235FC65</accession>
<dbReference type="Pfam" id="PF02464">
    <property type="entry name" value="CinA"/>
    <property type="match status" value="1"/>
</dbReference>
<dbReference type="Proteomes" id="UP000215059">
    <property type="component" value="Unassembled WGS sequence"/>
</dbReference>
<dbReference type="Pfam" id="PF18146">
    <property type="entry name" value="CinA_KH"/>
    <property type="match status" value="1"/>
</dbReference>
<dbReference type="InterPro" id="IPR008135">
    <property type="entry name" value="Competence-induced_CinA"/>
</dbReference>
<dbReference type="RefSeq" id="WP_094250749.1">
    <property type="nucleotide sequence ID" value="NZ_JBHLXL010000001.1"/>
</dbReference>
<dbReference type="OrthoDB" id="9801454at2"/>